<dbReference type="AlphaFoldDB" id="A0A067SXE8"/>
<accession>A0A067SXE8</accession>
<feature type="compositionally biased region" description="Low complexity" evidence="1">
    <location>
        <begin position="35"/>
        <end position="55"/>
    </location>
</feature>
<feature type="compositionally biased region" description="Polar residues" evidence="1">
    <location>
        <begin position="1"/>
        <end position="12"/>
    </location>
</feature>
<dbReference type="Proteomes" id="UP000027222">
    <property type="component" value="Unassembled WGS sequence"/>
</dbReference>
<protein>
    <submittedName>
        <fullName evidence="2">Uncharacterized protein</fullName>
    </submittedName>
</protein>
<organism evidence="2 3">
    <name type="scientific">Galerina marginata (strain CBS 339.88)</name>
    <dbReference type="NCBI Taxonomy" id="685588"/>
    <lineage>
        <taxon>Eukaryota</taxon>
        <taxon>Fungi</taxon>
        <taxon>Dikarya</taxon>
        <taxon>Basidiomycota</taxon>
        <taxon>Agaricomycotina</taxon>
        <taxon>Agaricomycetes</taxon>
        <taxon>Agaricomycetidae</taxon>
        <taxon>Agaricales</taxon>
        <taxon>Agaricineae</taxon>
        <taxon>Strophariaceae</taxon>
        <taxon>Galerina</taxon>
    </lineage>
</organism>
<reference evidence="3" key="1">
    <citation type="journal article" date="2014" name="Proc. Natl. Acad. Sci. U.S.A.">
        <title>Extensive sampling of basidiomycete genomes demonstrates inadequacy of the white-rot/brown-rot paradigm for wood decay fungi.</title>
        <authorList>
            <person name="Riley R."/>
            <person name="Salamov A.A."/>
            <person name="Brown D.W."/>
            <person name="Nagy L.G."/>
            <person name="Floudas D."/>
            <person name="Held B.W."/>
            <person name="Levasseur A."/>
            <person name="Lombard V."/>
            <person name="Morin E."/>
            <person name="Otillar R."/>
            <person name="Lindquist E.A."/>
            <person name="Sun H."/>
            <person name="LaButti K.M."/>
            <person name="Schmutz J."/>
            <person name="Jabbour D."/>
            <person name="Luo H."/>
            <person name="Baker S.E."/>
            <person name="Pisabarro A.G."/>
            <person name="Walton J.D."/>
            <person name="Blanchette R.A."/>
            <person name="Henrissat B."/>
            <person name="Martin F."/>
            <person name="Cullen D."/>
            <person name="Hibbett D.S."/>
            <person name="Grigoriev I.V."/>
        </authorList>
    </citation>
    <scope>NUCLEOTIDE SEQUENCE [LARGE SCALE GENOMIC DNA]</scope>
    <source>
        <strain evidence="3">CBS 339.88</strain>
    </source>
</reference>
<evidence type="ECO:0000256" key="1">
    <source>
        <dbReference type="SAM" id="MobiDB-lite"/>
    </source>
</evidence>
<proteinExistence type="predicted"/>
<sequence length="103" mass="10502">MLTRTPLSNPFSGSIARAASSERPMHLATPPGLRSAPDTTSSATATTTATAPPLTNRFAGGACSAEFSGLVCGFLAHIGSGTSSSELVSWAEQARDPQHTALE</sequence>
<name>A0A067SXE8_GALM3</name>
<gene>
    <name evidence="2" type="ORF">GALMADRAFT_770135</name>
</gene>
<evidence type="ECO:0000313" key="3">
    <source>
        <dbReference type="Proteomes" id="UP000027222"/>
    </source>
</evidence>
<evidence type="ECO:0000313" key="2">
    <source>
        <dbReference type="EMBL" id="KDR72364.1"/>
    </source>
</evidence>
<keyword evidence="3" id="KW-1185">Reference proteome</keyword>
<dbReference type="EMBL" id="KL142389">
    <property type="protein sequence ID" value="KDR72364.1"/>
    <property type="molecule type" value="Genomic_DNA"/>
</dbReference>
<feature type="region of interest" description="Disordered" evidence="1">
    <location>
        <begin position="1"/>
        <end position="55"/>
    </location>
</feature>
<dbReference type="HOGENOM" id="CLU_2263964_0_0_1"/>